<evidence type="ECO:0000256" key="4">
    <source>
        <dbReference type="ARBA" id="ARBA00023002"/>
    </source>
</evidence>
<dbReference type="GO" id="GO:0043546">
    <property type="term" value="F:molybdopterin cofactor binding"/>
    <property type="evidence" value="ECO:0007669"/>
    <property type="project" value="InterPro"/>
</dbReference>
<dbReference type="AlphaFoldDB" id="A0A3N0BLK9"/>
<dbReference type="GO" id="GO:0018818">
    <property type="term" value="F:acetylene hydratase activity"/>
    <property type="evidence" value="ECO:0007669"/>
    <property type="project" value="InterPro"/>
</dbReference>
<sequence length="1017" mass="115262">MDTLTMSRRTFVKTAAITGATVAAFGASTRTALADQTYSEVSGNDTVAVKTCCRGCGKMECGVKVIVQNGRAIRIEGDEGAYQSMGNCCTKSQSSIQAAYHPDRLHYPMKRTNPKGEEPGWQRITWDEAMETIISNFMEIKGKYGGESIACQVGTSRIWCMHSESILKNMLETPNNIEAWQICKGPRHFATTMVSQFAMSWMETITRPKVYVQWGGASELSNYDDSCRTTVDVASRADIHISCDPRMANMGKEADYWQHLRPGTDGALALAWTNVIIEKKLYDDLYVKKWTNAPFLVCEDIEPSGFPTVRTDGSYWDVKTHLLKESDVKEGGSPYKFLVYDNNWEKLKAQGIEHEYGPFTWFNADQEGVIDETGGFWEGENYDSEKARQGREAAQDNLLPGQTQGWLPDPMPFDPAIDPALEGEFEIELKDGKKHKVKPVWEHYKARAAEFKPEVAAEITGIPASEIEAAATAYGTRLDPSTGYGNGGIQYMLAVEHGCNAIQNCRAFDNLVGITGNMDTPGGNRGPTIVPIDGDLQGFSAWAPGASTPPAEVNQKQIGIEKFPLISWWQYWCDSHSLWTAVLTGDPYPVRALWNESGNFMSQSNSTTAWEALLSLDFFVDLNLWHTPQNDTADIILPVAHWIELNSPRASQGSAGAMGATVKCVQPPAEAKYDPEIVMDLARRMKWKWTDEPGNEWPDIQWQLDDSIKLLTDDELTYTTWHVENGVPTYERHGVPMAEVKPKYKTWDEYVEAFQKHGWWQAKDIEPRNWGTYRRYQTGAMRARDRVWARLDYTAGKGIGDWKPGWFTPTMKQEIWSTVMESHHPDRKDWWLPSWVEPPHGPKDGDRIKEYPLTATTGRRIPVYFHSEHRQLPWCRELWPVPRVEINPKTAAEYGIEQGDWVWIETEWGKIREVADLYYGVDEDVINLEHTWWYPEVQEAGHGFQFSQVNQLIDHDAQDPHSGTSNLRAYQVKIYKATPENSPFNNPVPCDSNGTPIIHTSDDPRLKEWLPVYEGRE</sequence>
<dbReference type="PANTHER" id="PTHR43742">
    <property type="entry name" value="TRIMETHYLAMINE-N-OXIDE REDUCTASE"/>
    <property type="match status" value="1"/>
</dbReference>
<keyword evidence="2" id="KW-0479">Metal-binding</keyword>
<comment type="caution">
    <text evidence="8">The sequence shown here is derived from an EMBL/GenBank/DDBJ whole genome shotgun (WGS) entry which is preliminary data.</text>
</comment>
<dbReference type="InterPro" id="IPR009010">
    <property type="entry name" value="Asp_de-COase-like_dom_sf"/>
</dbReference>
<dbReference type="InterPro" id="IPR037949">
    <property type="entry name" value="MopB_CT_Acetylene-hydratase"/>
</dbReference>
<protein>
    <submittedName>
        <fullName evidence="8">Molybdopterin dinucleotide-binding protein</fullName>
    </submittedName>
</protein>
<dbReference type="Gene3D" id="2.40.40.20">
    <property type="match status" value="1"/>
</dbReference>
<evidence type="ECO:0000256" key="2">
    <source>
        <dbReference type="ARBA" id="ARBA00022723"/>
    </source>
</evidence>
<dbReference type="Gene3D" id="3.40.50.740">
    <property type="match status" value="2"/>
</dbReference>
<feature type="domain" description="4Fe-4S Mo/W bis-MGD-type" evidence="7">
    <location>
        <begin position="45"/>
        <end position="103"/>
    </location>
</feature>
<dbReference type="PROSITE" id="PS51669">
    <property type="entry name" value="4FE4S_MOW_BIS_MGD"/>
    <property type="match status" value="1"/>
</dbReference>
<keyword evidence="5" id="KW-0408">Iron</keyword>
<comment type="similarity">
    <text evidence="1">Belongs to the prokaryotic molybdopterin-containing oxidoreductase family.</text>
</comment>
<evidence type="ECO:0000259" key="7">
    <source>
        <dbReference type="PROSITE" id="PS51669"/>
    </source>
</evidence>
<dbReference type="RefSeq" id="WP_123191045.1">
    <property type="nucleotide sequence ID" value="NZ_QICD01000001.1"/>
</dbReference>
<keyword evidence="9" id="KW-1185">Reference proteome</keyword>
<dbReference type="GO" id="GO:0051536">
    <property type="term" value="F:iron-sulfur cluster binding"/>
    <property type="evidence" value="ECO:0007669"/>
    <property type="project" value="UniProtKB-KW"/>
</dbReference>
<keyword evidence="6" id="KW-0411">Iron-sulfur</keyword>
<dbReference type="InterPro" id="IPR006656">
    <property type="entry name" value="Mopterin_OxRdtase"/>
</dbReference>
<evidence type="ECO:0000313" key="8">
    <source>
        <dbReference type="EMBL" id="RNL48963.1"/>
    </source>
</evidence>
<name>A0A3N0BLK9_9ACTN</name>
<dbReference type="GO" id="GO:0016491">
    <property type="term" value="F:oxidoreductase activity"/>
    <property type="evidence" value="ECO:0007669"/>
    <property type="project" value="UniProtKB-KW"/>
</dbReference>
<evidence type="ECO:0000256" key="3">
    <source>
        <dbReference type="ARBA" id="ARBA00022729"/>
    </source>
</evidence>
<dbReference type="InterPro" id="IPR006963">
    <property type="entry name" value="Mopterin_OxRdtase_4Fe-4S_dom"/>
</dbReference>
<evidence type="ECO:0000256" key="1">
    <source>
        <dbReference type="ARBA" id="ARBA00010312"/>
    </source>
</evidence>
<dbReference type="PROSITE" id="PS51318">
    <property type="entry name" value="TAT"/>
    <property type="match status" value="1"/>
</dbReference>
<dbReference type="Proteomes" id="UP000278632">
    <property type="component" value="Unassembled WGS sequence"/>
</dbReference>
<dbReference type="GO" id="GO:0046872">
    <property type="term" value="F:metal ion binding"/>
    <property type="evidence" value="ECO:0007669"/>
    <property type="project" value="UniProtKB-KW"/>
</dbReference>
<dbReference type="SUPFAM" id="SSF53706">
    <property type="entry name" value="Formate dehydrogenase/DMSO reductase, domains 1-3"/>
    <property type="match status" value="1"/>
</dbReference>
<organism evidence="8 9">
    <name type="scientific">Paraeggerthella hongkongensis</name>
    <dbReference type="NCBI Taxonomy" id="230658"/>
    <lineage>
        <taxon>Bacteria</taxon>
        <taxon>Bacillati</taxon>
        <taxon>Actinomycetota</taxon>
        <taxon>Coriobacteriia</taxon>
        <taxon>Eggerthellales</taxon>
        <taxon>Eggerthellaceae</taxon>
        <taxon>Paraeggerthella</taxon>
    </lineage>
</organism>
<dbReference type="SUPFAM" id="SSF50692">
    <property type="entry name" value="ADC-like"/>
    <property type="match status" value="1"/>
</dbReference>
<dbReference type="Pfam" id="PF01568">
    <property type="entry name" value="Molydop_binding"/>
    <property type="match status" value="1"/>
</dbReference>
<keyword evidence="3" id="KW-0732">Signal</keyword>
<dbReference type="InterPro" id="IPR006657">
    <property type="entry name" value="MoPterin_dinucl-bd_dom"/>
</dbReference>
<dbReference type="SMART" id="SM00926">
    <property type="entry name" value="Molybdop_Fe4S4"/>
    <property type="match status" value="1"/>
</dbReference>
<keyword evidence="4" id="KW-0560">Oxidoreductase</keyword>
<dbReference type="CDD" id="cd02781">
    <property type="entry name" value="MopB_CT_Acetylene-hydratase"/>
    <property type="match status" value="1"/>
</dbReference>
<reference evidence="9" key="1">
    <citation type="submission" date="2018-05" db="EMBL/GenBank/DDBJ databases">
        <title>Genome Sequencing of selected type strains of the family Eggerthellaceae.</title>
        <authorList>
            <person name="Danylec N."/>
            <person name="Stoll D.A."/>
            <person name="Doetsch A."/>
            <person name="Huch M."/>
        </authorList>
    </citation>
    <scope>NUCLEOTIDE SEQUENCE [LARGE SCALE GENOMIC DNA]</scope>
    <source>
        <strain evidence="9">DSM 16106</strain>
    </source>
</reference>
<proteinExistence type="inferred from homology"/>
<dbReference type="Gene3D" id="2.20.25.90">
    <property type="entry name" value="ADC-like domains"/>
    <property type="match status" value="1"/>
</dbReference>
<evidence type="ECO:0000256" key="6">
    <source>
        <dbReference type="ARBA" id="ARBA00023014"/>
    </source>
</evidence>
<dbReference type="InterPro" id="IPR050612">
    <property type="entry name" value="Prok_Mopterin_Oxidored"/>
</dbReference>
<dbReference type="Gene3D" id="3.40.228.10">
    <property type="entry name" value="Dimethylsulfoxide Reductase, domain 2"/>
    <property type="match status" value="2"/>
</dbReference>
<dbReference type="OrthoDB" id="3169084at2"/>
<accession>A0A3N0BLK9</accession>
<dbReference type="InterPro" id="IPR006311">
    <property type="entry name" value="TAT_signal"/>
</dbReference>
<dbReference type="Pfam" id="PF04879">
    <property type="entry name" value="Molybdop_Fe4S4"/>
    <property type="match status" value="1"/>
</dbReference>
<evidence type="ECO:0000256" key="5">
    <source>
        <dbReference type="ARBA" id="ARBA00023004"/>
    </source>
</evidence>
<gene>
    <name evidence="8" type="ORF">DMP08_00430</name>
</gene>
<dbReference type="EMBL" id="QICD01000001">
    <property type="protein sequence ID" value="RNL48963.1"/>
    <property type="molecule type" value="Genomic_DNA"/>
</dbReference>
<dbReference type="Pfam" id="PF00384">
    <property type="entry name" value="Molybdopterin"/>
    <property type="match status" value="1"/>
</dbReference>
<evidence type="ECO:0000313" key="9">
    <source>
        <dbReference type="Proteomes" id="UP000278632"/>
    </source>
</evidence>